<gene>
    <name evidence="2" type="ORF">B296_00028586</name>
</gene>
<sequence>MPYDHPSRDYRIRRIFGASPCIAIAHHDIVGPADTSMLPGYRYKRPPWPWVIAPCSLIAPTKGLTALTDGLATPVGGLAMGGHRCRQPACMWPPPMPIAKTARRRSGQPPCRAGHPQPGRGQGQPEREGSDACKQKHRPRGSSRLHAQSTATSPGRRPWPTLQSVRARRLPTGKGNCRLHRGSDDGDDTKGEEGRLQRMVMRRSDGTDDDEINNHRVWRGVNAHIDPIVSD</sequence>
<name>A0A426Y8M5_ENSVE</name>
<dbReference type="Proteomes" id="UP000287651">
    <property type="component" value="Unassembled WGS sequence"/>
</dbReference>
<organism evidence="2 3">
    <name type="scientific">Ensete ventricosum</name>
    <name type="common">Abyssinian banana</name>
    <name type="synonym">Musa ensete</name>
    <dbReference type="NCBI Taxonomy" id="4639"/>
    <lineage>
        <taxon>Eukaryota</taxon>
        <taxon>Viridiplantae</taxon>
        <taxon>Streptophyta</taxon>
        <taxon>Embryophyta</taxon>
        <taxon>Tracheophyta</taxon>
        <taxon>Spermatophyta</taxon>
        <taxon>Magnoliopsida</taxon>
        <taxon>Liliopsida</taxon>
        <taxon>Zingiberales</taxon>
        <taxon>Musaceae</taxon>
        <taxon>Ensete</taxon>
    </lineage>
</organism>
<feature type="region of interest" description="Disordered" evidence="1">
    <location>
        <begin position="96"/>
        <end position="197"/>
    </location>
</feature>
<feature type="compositionally biased region" description="Basic and acidic residues" evidence="1">
    <location>
        <begin position="181"/>
        <end position="197"/>
    </location>
</feature>
<dbReference type="AlphaFoldDB" id="A0A426Y8M5"/>
<reference evidence="2 3" key="1">
    <citation type="journal article" date="2014" name="Agronomy (Basel)">
        <title>A Draft Genome Sequence for Ensete ventricosum, the Drought-Tolerant Tree Against Hunger.</title>
        <authorList>
            <person name="Harrison J."/>
            <person name="Moore K.A."/>
            <person name="Paszkiewicz K."/>
            <person name="Jones T."/>
            <person name="Grant M."/>
            <person name="Ambacheew D."/>
            <person name="Muzemil S."/>
            <person name="Studholme D.J."/>
        </authorList>
    </citation>
    <scope>NUCLEOTIDE SEQUENCE [LARGE SCALE GENOMIC DNA]</scope>
</reference>
<proteinExistence type="predicted"/>
<evidence type="ECO:0000313" key="3">
    <source>
        <dbReference type="Proteomes" id="UP000287651"/>
    </source>
</evidence>
<accession>A0A426Y8M5</accession>
<evidence type="ECO:0000313" key="2">
    <source>
        <dbReference type="EMBL" id="RRT48046.1"/>
    </source>
</evidence>
<comment type="caution">
    <text evidence="2">The sequence shown here is derived from an EMBL/GenBank/DDBJ whole genome shotgun (WGS) entry which is preliminary data.</text>
</comment>
<feature type="compositionally biased region" description="Basic and acidic residues" evidence="1">
    <location>
        <begin position="125"/>
        <end position="134"/>
    </location>
</feature>
<evidence type="ECO:0000256" key="1">
    <source>
        <dbReference type="SAM" id="MobiDB-lite"/>
    </source>
</evidence>
<protein>
    <submittedName>
        <fullName evidence="2">Uncharacterized protein</fullName>
    </submittedName>
</protein>
<dbReference type="EMBL" id="AMZH03014194">
    <property type="protein sequence ID" value="RRT48046.1"/>
    <property type="molecule type" value="Genomic_DNA"/>
</dbReference>